<feature type="compositionally biased region" description="Basic and acidic residues" evidence="1">
    <location>
        <begin position="566"/>
        <end position="578"/>
    </location>
</feature>
<dbReference type="Proteomes" id="UP001054837">
    <property type="component" value="Unassembled WGS sequence"/>
</dbReference>
<feature type="region of interest" description="Disordered" evidence="1">
    <location>
        <begin position="561"/>
        <end position="595"/>
    </location>
</feature>
<keyword evidence="3" id="KW-1185">Reference proteome</keyword>
<evidence type="ECO:0000313" key="2">
    <source>
        <dbReference type="EMBL" id="GIY55494.1"/>
    </source>
</evidence>
<comment type="caution">
    <text evidence="2">The sequence shown here is derived from an EMBL/GenBank/DDBJ whole genome shotgun (WGS) entry which is preliminary data.</text>
</comment>
<gene>
    <name evidence="2" type="primary">AVEN_165216_1</name>
    <name evidence="2" type="ORF">CDAR_538231</name>
</gene>
<protein>
    <submittedName>
        <fullName evidence="2">Uncharacterized protein</fullName>
    </submittedName>
</protein>
<name>A0AAV4UCI6_9ARAC</name>
<proteinExistence type="predicted"/>
<dbReference type="AlphaFoldDB" id="A0AAV4UCI6"/>
<feature type="compositionally biased region" description="Basic and acidic residues" evidence="1">
    <location>
        <begin position="585"/>
        <end position="595"/>
    </location>
</feature>
<evidence type="ECO:0000256" key="1">
    <source>
        <dbReference type="SAM" id="MobiDB-lite"/>
    </source>
</evidence>
<organism evidence="2 3">
    <name type="scientific">Caerostris darwini</name>
    <dbReference type="NCBI Taxonomy" id="1538125"/>
    <lineage>
        <taxon>Eukaryota</taxon>
        <taxon>Metazoa</taxon>
        <taxon>Ecdysozoa</taxon>
        <taxon>Arthropoda</taxon>
        <taxon>Chelicerata</taxon>
        <taxon>Arachnida</taxon>
        <taxon>Araneae</taxon>
        <taxon>Araneomorphae</taxon>
        <taxon>Entelegynae</taxon>
        <taxon>Araneoidea</taxon>
        <taxon>Araneidae</taxon>
        <taxon>Caerostris</taxon>
    </lineage>
</organism>
<reference evidence="2 3" key="1">
    <citation type="submission" date="2021-06" db="EMBL/GenBank/DDBJ databases">
        <title>Caerostris darwini draft genome.</title>
        <authorList>
            <person name="Kono N."/>
            <person name="Arakawa K."/>
        </authorList>
    </citation>
    <scope>NUCLEOTIDE SEQUENCE [LARGE SCALE GENOMIC DNA]</scope>
</reference>
<sequence length="595" mass="68505">MQDFYGYGFSKGQPELQQAMDNMLDREEMIKRDVQFPTADVEGYPGLLTYKTSTLLSEAEHMLNRVKNLKERRWVEAYVHRLKLLVDIVKQSVSNEQREEMAPKNFTVEESEQLINKVSLQENSPSATPSILQEVVIPGIYPQQSNEKTISKYPVTSPQMNQVLPANDYFPEGQVVTKPGLMQPIQEKESYYEDELVRELEDLRNIPASEREQTSSAVKQAKITTSPVEIPVAPVEVTTNQTEISASSTEGFASQTEIPDISSERLSNTYPKRMENRINPMNINEFAIENEKSKIKDNLAREVAELHRLGENDEEILNSLNFNNHRYADSMYPSMMLNQKPNSGNEAFFNNEKPIQKVNINGEMVPHYTPNIWRSHAPVHPGYYPSKQLYMNHSFQGMPVSSSPVNQQLLTRQLGNNQIHNDMQIYQEGIRDTIQKFQRQHQNSLLKNHLSGMPQLLQDPKYNSLPPTLKQGQFLQYQNKYLAHPPLGMHHPYFGGKQFNKPYPYFQNPNYKNLTIQGPQAIINPPHPFPKPKIDSEFSDDMKRQLRDGKVILLSDSVVRSNFEQDSEKDKEKNEKDVVIQQNRLDGKNETQTHN</sequence>
<accession>A0AAV4UCI6</accession>
<dbReference type="EMBL" id="BPLQ01011087">
    <property type="protein sequence ID" value="GIY55494.1"/>
    <property type="molecule type" value="Genomic_DNA"/>
</dbReference>
<evidence type="ECO:0000313" key="3">
    <source>
        <dbReference type="Proteomes" id="UP001054837"/>
    </source>
</evidence>